<name>A0A2K8UJD0_9GAMM</name>
<protein>
    <submittedName>
        <fullName evidence="1">Uncharacterized protein</fullName>
    </submittedName>
</protein>
<gene>
    <name evidence="1" type="ORF">THSYN_30725</name>
</gene>
<proteinExistence type="predicted"/>
<reference evidence="1 2" key="1">
    <citation type="submission" date="2017-03" db="EMBL/GenBank/DDBJ databases">
        <title>Complete genome sequence of Candidatus 'Thiodictyon syntrophicum' sp. nov. strain Cad16T, a photolithoautotroph purple sulfur bacterium isolated from an alpine meromictic lake.</title>
        <authorList>
            <person name="Luedin S.M."/>
            <person name="Pothier J.F."/>
            <person name="Danza F."/>
            <person name="Storelli N."/>
            <person name="Wittwer M."/>
            <person name="Tonolla M."/>
        </authorList>
    </citation>
    <scope>NUCLEOTIDE SEQUENCE [LARGE SCALE GENOMIC DNA]</scope>
    <source>
        <strain evidence="1 2">Cad16T</strain>
        <plasmid evidence="2">Plasmid pts417</plasmid>
    </source>
</reference>
<dbReference type="Proteomes" id="UP000232638">
    <property type="component" value="Plasmid pTs417"/>
</dbReference>
<keyword evidence="2" id="KW-1185">Reference proteome</keyword>
<dbReference type="EMBL" id="CP020371">
    <property type="protein sequence ID" value="AUB85281.1"/>
    <property type="molecule type" value="Genomic_DNA"/>
</dbReference>
<dbReference type="AlphaFoldDB" id="A0A2K8UJD0"/>
<dbReference type="KEGG" id="tsy:THSYN_30725"/>
<sequence>MLFLFGAVAMAAEDEAALKAQMHKDCAPLFAPGGACADLAKGTRKCTRMNLAKGGAACADFEKAHKDFFDAGMKDEMIKK</sequence>
<keyword evidence="1" id="KW-0614">Plasmid</keyword>
<evidence type="ECO:0000313" key="1">
    <source>
        <dbReference type="EMBL" id="AUB85281.1"/>
    </source>
</evidence>
<geneLocation type="plasmid" evidence="2">
    <name>pts417</name>
</geneLocation>
<organism evidence="1 2">
    <name type="scientific">Candidatus Thiodictyon syntrophicum</name>
    <dbReference type="NCBI Taxonomy" id="1166950"/>
    <lineage>
        <taxon>Bacteria</taxon>
        <taxon>Pseudomonadati</taxon>
        <taxon>Pseudomonadota</taxon>
        <taxon>Gammaproteobacteria</taxon>
        <taxon>Chromatiales</taxon>
        <taxon>Chromatiaceae</taxon>
        <taxon>Thiodictyon</taxon>
    </lineage>
</organism>
<accession>A0A2K8UJD0</accession>
<evidence type="ECO:0000313" key="2">
    <source>
        <dbReference type="Proteomes" id="UP000232638"/>
    </source>
</evidence>